<gene>
    <name evidence="3" type="ordered locus">FraEuI1c_4405</name>
</gene>
<evidence type="ECO:0000313" key="3">
    <source>
        <dbReference type="EMBL" id="ADP82401.1"/>
    </source>
</evidence>
<sequence length="657" mass="68448">MARGRRGIRWLVVGAAAVLLAGACSSSGSSGRSGHPNGAAVSIPAPPKAEPIDLAELPVPPTAPSASPGACTTAVNPRGTGCISAVSAGGFLDDRTVLATLTYAGAPAAPDPASVYSGSQLAMIRTDGTTFPGGAAWQCLTCGIPAANKAGASTSLGAAQPFSDGSRILAGNNIVDCGQYTFTDARCTGAAIHIYPIRWNTTADGSGAGGLIYGIKLNPDNVHVGWNRILFPATADDTFSELAYYGRLTFDPKPATGEPRVPRYDLTEITGLFSADEPFGTFLRVDPATPTRLTYQQNHVLGEFKGWTGDGAEALGIADVQSDNLDHVATSLATGTTRRLDADPAYSDPVTSSPDSQWTVAMDVRYHDRFSFFAALPGVPPITDALPTGAAESAGYNIHQRRLFEPYLYDRYGDRGDYHGQQLNTCATGPCTTLATGPGSTADDPLWASMADSYFSPGATEIVYWQTYPAAADCGPAVGDPTTCPPSSEPGGRTSRLMLAKLTSRTPRPTPAVRPLPDTVAWGTPYRAGDPTPVLPHLPAGTYTLRGRTAGTAAVTVAENSTKTGVLSISVTYANFNDDGLDVINGTESVQNKGTSASDITFHENLALTGRHTGTKKTSEPGGYTISPRAVISGTYDPVGTMTTTLDGHTYHQPGSF</sequence>
<keyword evidence="4" id="KW-1185">Reference proteome</keyword>
<organism evidence="3 4">
    <name type="scientific">Pseudofrankia inefficax (strain DSM 45817 / CECT 9037 / DDB 130130 / EuI1c)</name>
    <name type="common">Frankia inefficax</name>
    <dbReference type="NCBI Taxonomy" id="298654"/>
    <lineage>
        <taxon>Bacteria</taxon>
        <taxon>Bacillati</taxon>
        <taxon>Actinomycetota</taxon>
        <taxon>Actinomycetes</taxon>
        <taxon>Frankiales</taxon>
        <taxon>Frankiaceae</taxon>
        <taxon>Pseudofrankia</taxon>
    </lineage>
</organism>
<keyword evidence="2" id="KW-0732">Signal</keyword>
<proteinExistence type="predicted"/>
<evidence type="ECO:0000256" key="1">
    <source>
        <dbReference type="SAM" id="MobiDB-lite"/>
    </source>
</evidence>
<feature type="region of interest" description="Disordered" evidence="1">
    <location>
        <begin position="27"/>
        <end position="47"/>
    </location>
</feature>
<protein>
    <submittedName>
        <fullName evidence="3">Uncharacterized protein</fullName>
    </submittedName>
</protein>
<dbReference type="AlphaFoldDB" id="E3IU64"/>
<name>E3IU64_PSEI1</name>
<dbReference type="HOGENOM" id="CLU_446240_0_0_11"/>
<dbReference type="KEGG" id="fri:FraEuI1c_4405"/>
<dbReference type="EMBL" id="CP002299">
    <property type="protein sequence ID" value="ADP82401.1"/>
    <property type="molecule type" value="Genomic_DNA"/>
</dbReference>
<dbReference type="Proteomes" id="UP000002484">
    <property type="component" value="Chromosome"/>
</dbReference>
<feature type="chain" id="PRO_5038834575" evidence="2">
    <location>
        <begin position="27"/>
        <end position="657"/>
    </location>
</feature>
<evidence type="ECO:0000256" key="2">
    <source>
        <dbReference type="SAM" id="SignalP"/>
    </source>
</evidence>
<dbReference type="PROSITE" id="PS51257">
    <property type="entry name" value="PROKAR_LIPOPROTEIN"/>
    <property type="match status" value="1"/>
</dbReference>
<feature type="signal peptide" evidence="2">
    <location>
        <begin position="1"/>
        <end position="26"/>
    </location>
</feature>
<dbReference type="InParanoid" id="E3IU64"/>
<evidence type="ECO:0000313" key="4">
    <source>
        <dbReference type="Proteomes" id="UP000002484"/>
    </source>
</evidence>
<reference evidence="3 4" key="1">
    <citation type="submission" date="2010-10" db="EMBL/GenBank/DDBJ databases">
        <title>Complete sequence of Frankia sp. EuI1c.</title>
        <authorList>
            <consortium name="US DOE Joint Genome Institute"/>
            <person name="Lucas S."/>
            <person name="Copeland A."/>
            <person name="Lapidus A."/>
            <person name="Cheng J.-F."/>
            <person name="Bruce D."/>
            <person name="Goodwin L."/>
            <person name="Pitluck S."/>
            <person name="Chertkov O."/>
            <person name="Detter J.C."/>
            <person name="Han C."/>
            <person name="Tapia R."/>
            <person name="Land M."/>
            <person name="Hauser L."/>
            <person name="Jeffries C."/>
            <person name="Kyrpides N."/>
            <person name="Ivanova N."/>
            <person name="Mikhailova N."/>
            <person name="Beauchemin N."/>
            <person name="Sen A."/>
            <person name="Sur S.A."/>
            <person name="Gtari M."/>
            <person name="Wall L."/>
            <person name="Tisa L."/>
            <person name="Woyke T."/>
        </authorList>
    </citation>
    <scope>NUCLEOTIDE SEQUENCE [LARGE SCALE GENOMIC DNA]</scope>
    <source>
        <strain evidence="4">DSM 45817 / CECT 9037 / EuI1c</strain>
    </source>
</reference>
<accession>E3IU64</accession>
<dbReference type="STRING" id="298654.FraEuI1c_4405"/>
<dbReference type="eggNOG" id="COG0823">
    <property type="taxonomic scope" value="Bacteria"/>
</dbReference>